<dbReference type="GO" id="GO:0106274">
    <property type="term" value="F:NAD+-protein-arginine ADP-ribosyltransferase activity"/>
    <property type="evidence" value="ECO:0007669"/>
    <property type="project" value="UniProtKB-EC"/>
</dbReference>
<comment type="similarity">
    <text evidence="1 9">Belongs to the Arg-specific ADP-ribosyltransferase family.</text>
</comment>
<dbReference type="OrthoDB" id="273147at2759"/>
<dbReference type="InterPro" id="IPR019734">
    <property type="entry name" value="TPR_rpt"/>
</dbReference>
<dbReference type="EMBL" id="CAJNOJ010000154">
    <property type="protein sequence ID" value="CAF1210364.1"/>
    <property type="molecule type" value="Genomic_DNA"/>
</dbReference>
<keyword evidence="9" id="KW-0520">NAD</keyword>
<dbReference type="SUPFAM" id="SSF56399">
    <property type="entry name" value="ADP-ribosylation"/>
    <property type="match status" value="1"/>
</dbReference>
<evidence type="ECO:0000256" key="2">
    <source>
        <dbReference type="ARBA" id="ARBA00022676"/>
    </source>
</evidence>
<evidence type="ECO:0000313" key="10">
    <source>
        <dbReference type="EMBL" id="CAF1210364.1"/>
    </source>
</evidence>
<evidence type="ECO:0000256" key="8">
    <source>
        <dbReference type="PROSITE-ProRule" id="PRU00339"/>
    </source>
</evidence>
<dbReference type="Pfam" id="PF01129">
    <property type="entry name" value="ART"/>
    <property type="match status" value="1"/>
</dbReference>
<feature type="repeat" description="TPR" evidence="8">
    <location>
        <begin position="525"/>
        <end position="558"/>
    </location>
</feature>
<dbReference type="PROSITE" id="PS50005">
    <property type="entry name" value="TPR"/>
    <property type="match status" value="10"/>
</dbReference>
<evidence type="ECO:0000256" key="7">
    <source>
        <dbReference type="ARBA" id="ARBA00047597"/>
    </source>
</evidence>
<feature type="repeat" description="TPR" evidence="8">
    <location>
        <begin position="777"/>
        <end position="810"/>
    </location>
</feature>
<feature type="repeat" description="TPR" evidence="8">
    <location>
        <begin position="441"/>
        <end position="474"/>
    </location>
</feature>
<dbReference type="PANTHER" id="PTHR45641">
    <property type="entry name" value="TETRATRICOPEPTIDE REPEAT PROTEIN (AFU_ORTHOLOGUE AFUA_6G03870)"/>
    <property type="match status" value="1"/>
</dbReference>
<dbReference type="Gene3D" id="3.90.176.10">
    <property type="entry name" value="Toxin ADP-ribosyltransferase, Chain A, domain 1"/>
    <property type="match status" value="1"/>
</dbReference>
<dbReference type="GO" id="GO:0016779">
    <property type="term" value="F:nucleotidyltransferase activity"/>
    <property type="evidence" value="ECO:0007669"/>
    <property type="project" value="UniProtKB-KW"/>
</dbReference>
<dbReference type="SMART" id="SM00028">
    <property type="entry name" value="TPR"/>
    <property type="match status" value="11"/>
</dbReference>
<evidence type="ECO:0000256" key="4">
    <source>
        <dbReference type="ARBA" id="ARBA00022695"/>
    </source>
</evidence>
<dbReference type="Pfam" id="PF13424">
    <property type="entry name" value="TPR_12"/>
    <property type="match status" value="4"/>
</dbReference>
<dbReference type="InterPro" id="IPR000768">
    <property type="entry name" value="ART"/>
</dbReference>
<feature type="repeat" description="TPR" evidence="8">
    <location>
        <begin position="567"/>
        <end position="600"/>
    </location>
</feature>
<evidence type="ECO:0000256" key="6">
    <source>
        <dbReference type="ARBA" id="ARBA00022803"/>
    </source>
</evidence>
<dbReference type="EC" id="2.4.2.31" evidence="9"/>
<reference evidence="10" key="1">
    <citation type="submission" date="2021-02" db="EMBL/GenBank/DDBJ databases">
        <authorList>
            <person name="Nowell W R."/>
        </authorList>
    </citation>
    <scope>NUCLEOTIDE SEQUENCE</scope>
</reference>
<keyword evidence="2 9" id="KW-0328">Glycosyltransferase</keyword>
<name>A0A814X7E0_ADIRI</name>
<keyword evidence="6 8" id="KW-0802">TPR repeat</keyword>
<dbReference type="InterPro" id="IPR011990">
    <property type="entry name" value="TPR-like_helical_dom_sf"/>
</dbReference>
<accession>A0A814X7E0</accession>
<evidence type="ECO:0000313" key="11">
    <source>
        <dbReference type="Proteomes" id="UP000663852"/>
    </source>
</evidence>
<keyword evidence="3 9" id="KW-0808">Transferase</keyword>
<keyword evidence="5" id="KW-0677">Repeat</keyword>
<sequence length="874" mass="101787">MSMVESHRMRRQIVPRSFLIWLSADFNLIDKEYQQAYKQLCNIFNGVYNFTEVNECMRFLQQYREDKVFMVISGCYDEDVVHEISSFPQVEATYIIYDRESRYHEQMESQVKSRGIFTKIEEMCDTLQVTVKKSNQDSIAMSFTESNEDDSVVDLNRLEPSFMHTQLLKSALFDIEHTQEERQFFVSYCMKANISSPQMIEEFNEDYRPDRAIWWYSRDCFIYGLLNESLRLLKANIIVNMGFFVYDTHKQIERIHQQQLSQYKEGIFTVYRGQCLNKRAFEKLRKSKGGLMSFNNFLSTSKVRDIAHFYAQTTSQNNDNVGILFIMIIDTKLTSTPFADIQDVSYFNNEAEVLFSMHTVFRIGQIAPMGANERCFEVQLTLTDDSDQQLDILMTYLEEDARRKQGWDRIGSLLINIGQLEKAEDLYDTLLEKSSDRNNQSVYYHQLGIIKNKQSEYREAARYYAMALDIQRETLPESHPELASSYNSIGEMYQNIGEYSTALSYCEKSLQIRQQTHPENHRDLAISYNNIGEICSNMGEYAKALSYHEKSLNIRQEFLPENHQDLAISYNNIGEVYKRMGEYAKALSSHEKALDIKEKVLPENHPSFGITYSNIGSVYDGMGEYSKALSCYEKDLKITKTSLPENHPDLAVSYNNIGLVYYNMKEYSKALFNNEMALSIQQKSLPENHPHIATSYNNVAIVYETMGEYSKALVYYEKALRMRTNILSDNHPDLATTYNNIGVVYLQMSEYAKALMYSETALKIQEKTLSQDHPDLATTYGNIGWVYNQIGEYSKALYYCEKDLEISKRSLPDNHPHLATAYNKTGESYYNTKDYSKALYLFQQAEIIWKQSLPTYHLQHQKVLESIELAQKML</sequence>
<dbReference type="Gene3D" id="1.25.40.10">
    <property type="entry name" value="Tetratricopeptide repeat domain"/>
    <property type="match status" value="3"/>
</dbReference>
<dbReference type="PROSITE" id="PS50293">
    <property type="entry name" value="TPR_REGION"/>
    <property type="match status" value="2"/>
</dbReference>
<dbReference type="Pfam" id="PF13374">
    <property type="entry name" value="TPR_10"/>
    <property type="match status" value="2"/>
</dbReference>
<comment type="caution">
    <text evidence="10">The sequence shown here is derived from an EMBL/GenBank/DDBJ whole genome shotgun (WGS) entry which is preliminary data.</text>
</comment>
<dbReference type="SUPFAM" id="SSF48452">
    <property type="entry name" value="TPR-like"/>
    <property type="match status" value="3"/>
</dbReference>
<dbReference type="AlphaFoldDB" id="A0A814X7E0"/>
<dbReference type="Proteomes" id="UP000663852">
    <property type="component" value="Unassembled WGS sequence"/>
</dbReference>
<feature type="repeat" description="TPR" evidence="8">
    <location>
        <begin position="693"/>
        <end position="726"/>
    </location>
</feature>
<dbReference type="PANTHER" id="PTHR45641:SF1">
    <property type="entry name" value="AAA+ ATPASE DOMAIN-CONTAINING PROTEIN"/>
    <property type="match status" value="1"/>
</dbReference>
<evidence type="ECO:0000256" key="3">
    <source>
        <dbReference type="ARBA" id="ARBA00022679"/>
    </source>
</evidence>
<feature type="repeat" description="TPR" evidence="8">
    <location>
        <begin position="735"/>
        <end position="768"/>
    </location>
</feature>
<feature type="repeat" description="TPR" evidence="8">
    <location>
        <begin position="609"/>
        <end position="642"/>
    </location>
</feature>
<evidence type="ECO:0000256" key="9">
    <source>
        <dbReference type="RuleBase" id="RU361228"/>
    </source>
</evidence>
<protein>
    <recommendedName>
        <fullName evidence="9">NAD(P)(+)--arginine ADP-ribosyltransferase</fullName>
        <ecNumber evidence="9">2.4.2.31</ecNumber>
    </recommendedName>
    <alternativeName>
        <fullName evidence="9">Mono(ADP-ribosyl)transferase</fullName>
    </alternativeName>
</protein>
<evidence type="ECO:0000256" key="1">
    <source>
        <dbReference type="ARBA" id="ARBA00009558"/>
    </source>
</evidence>
<organism evidence="10 11">
    <name type="scientific">Adineta ricciae</name>
    <name type="common">Rotifer</name>
    <dbReference type="NCBI Taxonomy" id="249248"/>
    <lineage>
        <taxon>Eukaryota</taxon>
        <taxon>Metazoa</taxon>
        <taxon>Spiralia</taxon>
        <taxon>Gnathifera</taxon>
        <taxon>Rotifera</taxon>
        <taxon>Eurotatoria</taxon>
        <taxon>Bdelloidea</taxon>
        <taxon>Adinetida</taxon>
        <taxon>Adinetidae</taxon>
        <taxon>Adineta</taxon>
    </lineage>
</organism>
<feature type="repeat" description="TPR" evidence="8">
    <location>
        <begin position="819"/>
        <end position="852"/>
    </location>
</feature>
<keyword evidence="4" id="KW-0548">Nucleotidyltransferase</keyword>
<feature type="repeat" description="TPR" evidence="8">
    <location>
        <begin position="651"/>
        <end position="684"/>
    </location>
</feature>
<gene>
    <name evidence="10" type="ORF">EDS130_LOCUS25854</name>
</gene>
<keyword evidence="9" id="KW-0521">NADP</keyword>
<comment type="catalytic activity">
    <reaction evidence="7 9">
        <text>L-arginyl-[protein] + NAD(+) = N(omega)-(ADP-D-ribosyl)-L-arginyl-[protein] + nicotinamide + H(+)</text>
        <dbReference type="Rhea" id="RHEA:19149"/>
        <dbReference type="Rhea" id="RHEA-COMP:10532"/>
        <dbReference type="Rhea" id="RHEA-COMP:15087"/>
        <dbReference type="ChEBI" id="CHEBI:15378"/>
        <dbReference type="ChEBI" id="CHEBI:17154"/>
        <dbReference type="ChEBI" id="CHEBI:29965"/>
        <dbReference type="ChEBI" id="CHEBI:57540"/>
        <dbReference type="ChEBI" id="CHEBI:142554"/>
        <dbReference type="EC" id="2.4.2.31"/>
    </reaction>
</comment>
<proteinExistence type="inferred from homology"/>
<evidence type="ECO:0000256" key="5">
    <source>
        <dbReference type="ARBA" id="ARBA00022737"/>
    </source>
</evidence>
<feature type="repeat" description="TPR" evidence="8">
    <location>
        <begin position="483"/>
        <end position="516"/>
    </location>
</feature>